<reference evidence="1 2" key="1">
    <citation type="submission" date="2016-09" db="EMBL/GenBank/DDBJ databases">
        <authorList>
            <person name="Capua I."/>
            <person name="De Benedictis P."/>
            <person name="Joannis T."/>
            <person name="Lombin L.H."/>
            <person name="Cattoli G."/>
        </authorList>
    </citation>
    <scope>NUCLEOTIDE SEQUENCE [LARGE SCALE GENOMIC DNA]</scope>
    <source>
        <strain evidence="1 2">NRS-1</strain>
    </source>
</reference>
<comment type="caution">
    <text evidence="1">The sequence shown here is derived from an EMBL/GenBank/DDBJ whole genome shotgun (WGS) entry which is preliminary data.</text>
</comment>
<sequence>MIQLKNKKILFVSVSFFNYEKAIVSKLEELGAIVDFYDDRPSNSLINKAIVRLNKKLISSKINHYYKKILKEINQENYDYFLLIKGEATPRFFVKELKARLPKLKTIYYTFDSFTEYPHLVSHLNDFDENFTFDRNDAHKYGLHFRPLFFLDEYYKKRKEIKSPEIDIAFVGSAHTDRYIIGENVRCIAEKLQLKTFFYYYAMDKFVFKLKKIFDKNLQYFNIKKLSFKTLSHQQIIEIYQKTKSVLDINKPFQNGLTIRTFEVLALGKKLITTNADVINYPLYHPQNILIINRENIILEKFFFETEFKEIENEILQKMSLESFIECLFVKNQDEYWNNQ</sequence>
<dbReference type="Proteomes" id="UP000095601">
    <property type="component" value="Unassembled WGS sequence"/>
</dbReference>
<name>A0A1E5UCU9_9FLAO</name>
<evidence type="ECO:0000313" key="2">
    <source>
        <dbReference type="Proteomes" id="UP000095601"/>
    </source>
</evidence>
<evidence type="ECO:0000313" key="1">
    <source>
        <dbReference type="EMBL" id="OEL10754.1"/>
    </source>
</evidence>
<dbReference type="EMBL" id="MKGI01000073">
    <property type="protein sequence ID" value="OEL10754.1"/>
    <property type="molecule type" value="Genomic_DNA"/>
</dbReference>
<dbReference type="OrthoDB" id="3251881at2"/>
<dbReference type="STRING" id="237258.SAMN04489756_1195"/>
<dbReference type="AlphaFoldDB" id="A0A1E5UCU9"/>
<accession>A0A1E5UCU9</accession>
<dbReference type="RefSeq" id="WP_069799358.1">
    <property type="nucleotide sequence ID" value="NZ_CP034157.1"/>
</dbReference>
<dbReference type="PATRIC" id="fig|237258.4.peg.326"/>
<gene>
    <name evidence="1" type="ORF">BHF72_0127</name>
</gene>
<dbReference type="KEGG" id="cnr:EB819_02375"/>
<keyword evidence="2" id="KW-1185">Reference proteome</keyword>
<protein>
    <submittedName>
        <fullName evidence="1">Putative polysaccharide capsule synthesis protein CpsH</fullName>
    </submittedName>
</protein>
<organism evidence="1 2">
    <name type="scientific">Cloacibacterium normanense</name>
    <dbReference type="NCBI Taxonomy" id="237258"/>
    <lineage>
        <taxon>Bacteria</taxon>
        <taxon>Pseudomonadati</taxon>
        <taxon>Bacteroidota</taxon>
        <taxon>Flavobacteriia</taxon>
        <taxon>Flavobacteriales</taxon>
        <taxon>Weeksellaceae</taxon>
    </lineage>
</organism>
<proteinExistence type="predicted"/>